<proteinExistence type="predicted"/>
<evidence type="ECO:0000313" key="3">
    <source>
        <dbReference type="Proteomes" id="UP001187343"/>
    </source>
</evidence>
<keyword evidence="3" id="KW-1185">Reference proteome</keyword>
<dbReference type="AlphaFoldDB" id="A0AA88PNZ5"/>
<organism evidence="2 3">
    <name type="scientific">Cirrhinus molitorella</name>
    <name type="common">mud carp</name>
    <dbReference type="NCBI Taxonomy" id="172907"/>
    <lineage>
        <taxon>Eukaryota</taxon>
        <taxon>Metazoa</taxon>
        <taxon>Chordata</taxon>
        <taxon>Craniata</taxon>
        <taxon>Vertebrata</taxon>
        <taxon>Euteleostomi</taxon>
        <taxon>Actinopterygii</taxon>
        <taxon>Neopterygii</taxon>
        <taxon>Teleostei</taxon>
        <taxon>Ostariophysi</taxon>
        <taxon>Cypriniformes</taxon>
        <taxon>Cyprinidae</taxon>
        <taxon>Labeoninae</taxon>
        <taxon>Labeonini</taxon>
        <taxon>Cirrhinus</taxon>
    </lineage>
</organism>
<name>A0AA88PNZ5_9TELE</name>
<dbReference type="EMBL" id="JAUYZG010000014">
    <property type="protein sequence ID" value="KAK2889697.1"/>
    <property type="molecule type" value="Genomic_DNA"/>
</dbReference>
<sequence length="266" mass="30954">MADLRQQDFPLNDALQEVVQQGATCARQLRDAQRDLDTLQASLVQLDQSCESVCSQVKLKEKVLTALHYDMEHVHRSVGRLEAQIHSVLLENLELRSSAEEQQERSRCQMTEFGSYRSGASAYRTAVGLQESRAHLHQELRQKQQEAQGLRRALEELKTDLQKPDASAVRRTQKEIDALKANLHAARRTVMERKADLENERQTQIQLRRDIEAQERRYEDILKRLRCQLKKAQSGQRQLRRDVTHLQTQLEELRSQLHEDQSTSWL</sequence>
<keyword evidence="1" id="KW-0175">Coiled coil</keyword>
<dbReference type="Proteomes" id="UP001187343">
    <property type="component" value="Unassembled WGS sequence"/>
</dbReference>
<accession>A0AA88PNZ5</accession>
<evidence type="ECO:0000313" key="2">
    <source>
        <dbReference type="EMBL" id="KAK2889697.1"/>
    </source>
</evidence>
<protein>
    <submittedName>
        <fullName evidence="2">Uncharacterized protein</fullName>
    </submittedName>
</protein>
<reference evidence="2" key="1">
    <citation type="submission" date="2023-08" db="EMBL/GenBank/DDBJ databases">
        <title>Chromosome-level Genome Assembly of mud carp (Cirrhinus molitorella).</title>
        <authorList>
            <person name="Liu H."/>
        </authorList>
    </citation>
    <scope>NUCLEOTIDE SEQUENCE</scope>
    <source>
        <strain evidence="2">Prfri</strain>
        <tissue evidence="2">Muscle</tissue>
    </source>
</reference>
<feature type="coiled-coil region" evidence="1">
    <location>
        <begin position="126"/>
        <end position="263"/>
    </location>
</feature>
<gene>
    <name evidence="2" type="ORF">Q8A67_015072</name>
</gene>
<evidence type="ECO:0000256" key="1">
    <source>
        <dbReference type="SAM" id="Coils"/>
    </source>
</evidence>
<comment type="caution">
    <text evidence="2">The sequence shown here is derived from an EMBL/GenBank/DDBJ whole genome shotgun (WGS) entry which is preliminary data.</text>
</comment>